<evidence type="ECO:0000259" key="4">
    <source>
        <dbReference type="Pfam" id="PF25954"/>
    </source>
</evidence>
<dbReference type="SUPFAM" id="SSF111369">
    <property type="entry name" value="HlyD-like secretion proteins"/>
    <property type="match status" value="1"/>
</dbReference>
<accession>A0AAE9XW78</accession>
<dbReference type="InterPro" id="IPR006143">
    <property type="entry name" value="RND_pump_MFP"/>
</dbReference>
<evidence type="ECO:0000259" key="5">
    <source>
        <dbReference type="Pfam" id="PF25973"/>
    </source>
</evidence>
<dbReference type="NCBIfam" id="TIGR01730">
    <property type="entry name" value="RND_mfp"/>
    <property type="match status" value="1"/>
</dbReference>
<feature type="domain" description="CusB-like beta-barrel" evidence="4">
    <location>
        <begin position="283"/>
        <end position="354"/>
    </location>
</feature>
<sequence length="357" mass="37129">MNDQSDLLKSLRIDNDERGTAKAARGLGPKQQLLAAATITALAIAGTAAFMGTGSEEAPQATTPASSSTNGSNSAAATEPVAAPAAPSAEPARAVTPAGETVLSASGYITARRMATVAAEITGLLTDVLVEEGMTVEQGTVLAKLDSAIATVDVDRARAQLKAATSRIATVEVNLAEAERVLNRVSKLNIQDFSSEAALTRAKADVDSLKAELVTARADREVAAITVRAAEEQLDNHTVRAPFSGVVTDKNAQPGEMVSPISAGGGFTRTGICTIVDMGSLEIEVDVNEAYINRVSTGQKVTATLDAYPDWDIPAHVVAIIPTANRERATVRVRIGIDTEDARILPEMGVKVAFLKA</sequence>
<dbReference type="KEGG" id="gso:PH603_06910"/>
<evidence type="ECO:0000256" key="2">
    <source>
        <dbReference type="SAM" id="Coils"/>
    </source>
</evidence>
<dbReference type="Pfam" id="PF25954">
    <property type="entry name" value="Beta-barrel_RND_2"/>
    <property type="match status" value="1"/>
</dbReference>
<feature type="domain" description="CzcB-like barrel-sandwich hybrid" evidence="5">
    <location>
        <begin position="113"/>
        <end position="259"/>
    </location>
</feature>
<gene>
    <name evidence="6" type="ORF">PH603_06910</name>
</gene>
<feature type="compositionally biased region" description="Low complexity" evidence="3">
    <location>
        <begin position="61"/>
        <end position="96"/>
    </location>
</feature>
<evidence type="ECO:0000256" key="3">
    <source>
        <dbReference type="SAM" id="MobiDB-lite"/>
    </source>
</evidence>
<keyword evidence="7" id="KW-1185">Reference proteome</keyword>
<dbReference type="GO" id="GO:0015562">
    <property type="term" value="F:efflux transmembrane transporter activity"/>
    <property type="evidence" value="ECO:0007669"/>
    <property type="project" value="TreeGrafter"/>
</dbReference>
<dbReference type="AlphaFoldDB" id="A0AAE9XW78"/>
<keyword evidence="2" id="KW-0175">Coiled coil</keyword>
<protein>
    <submittedName>
        <fullName evidence="6">Efflux RND transporter periplasmic adaptor subunit</fullName>
    </submittedName>
</protein>
<dbReference type="PANTHER" id="PTHR30469:SF38">
    <property type="entry name" value="HLYD FAMILY SECRETION PROTEIN"/>
    <property type="match status" value="1"/>
</dbReference>
<evidence type="ECO:0000313" key="7">
    <source>
        <dbReference type="Proteomes" id="UP001217500"/>
    </source>
</evidence>
<dbReference type="Gene3D" id="2.40.30.170">
    <property type="match status" value="1"/>
</dbReference>
<dbReference type="PANTHER" id="PTHR30469">
    <property type="entry name" value="MULTIDRUG RESISTANCE PROTEIN MDTA"/>
    <property type="match status" value="1"/>
</dbReference>
<dbReference type="InterPro" id="IPR058792">
    <property type="entry name" value="Beta-barrel_RND_2"/>
</dbReference>
<dbReference type="Proteomes" id="UP001217500">
    <property type="component" value="Chromosome"/>
</dbReference>
<feature type="coiled-coil region" evidence="2">
    <location>
        <begin position="154"/>
        <end position="219"/>
    </location>
</feature>
<dbReference type="RefSeq" id="WP_289505307.1">
    <property type="nucleotide sequence ID" value="NZ_CP116805.1"/>
</dbReference>
<dbReference type="EMBL" id="CP116805">
    <property type="protein sequence ID" value="WCL55488.1"/>
    <property type="molecule type" value="Genomic_DNA"/>
</dbReference>
<dbReference type="InterPro" id="IPR058647">
    <property type="entry name" value="BSH_CzcB-like"/>
</dbReference>
<dbReference type="Gene3D" id="2.40.50.100">
    <property type="match status" value="2"/>
</dbReference>
<evidence type="ECO:0000313" key="6">
    <source>
        <dbReference type="EMBL" id="WCL55488.1"/>
    </source>
</evidence>
<proteinExistence type="inferred from homology"/>
<reference evidence="6" key="1">
    <citation type="submission" date="2023-01" db="EMBL/GenBank/DDBJ databases">
        <title>The genome sequence of Kordiimonadaceae bacterium 6D33.</title>
        <authorList>
            <person name="Liu Y."/>
        </authorList>
    </citation>
    <scope>NUCLEOTIDE SEQUENCE</scope>
    <source>
        <strain evidence="6">6D33</strain>
    </source>
</reference>
<organism evidence="6 7">
    <name type="scientific">Gimibacter soli</name>
    <dbReference type="NCBI Taxonomy" id="3024400"/>
    <lineage>
        <taxon>Bacteria</taxon>
        <taxon>Pseudomonadati</taxon>
        <taxon>Pseudomonadota</taxon>
        <taxon>Alphaproteobacteria</taxon>
        <taxon>Kordiimonadales</taxon>
        <taxon>Temperatibacteraceae</taxon>
        <taxon>Gimibacter</taxon>
    </lineage>
</organism>
<feature type="region of interest" description="Disordered" evidence="3">
    <location>
        <begin position="55"/>
        <end position="97"/>
    </location>
</feature>
<dbReference type="GO" id="GO:1990281">
    <property type="term" value="C:efflux pump complex"/>
    <property type="evidence" value="ECO:0007669"/>
    <property type="project" value="TreeGrafter"/>
</dbReference>
<dbReference type="Pfam" id="PF25973">
    <property type="entry name" value="BSH_CzcB"/>
    <property type="match status" value="1"/>
</dbReference>
<name>A0AAE9XW78_9PROT</name>
<evidence type="ECO:0000256" key="1">
    <source>
        <dbReference type="ARBA" id="ARBA00009477"/>
    </source>
</evidence>
<comment type="similarity">
    <text evidence="1">Belongs to the membrane fusion protein (MFP) (TC 8.A.1) family.</text>
</comment>